<organism evidence="7 8">
    <name type="scientific">Promethearchaeum syntrophicum</name>
    <dbReference type="NCBI Taxonomy" id="2594042"/>
    <lineage>
        <taxon>Archaea</taxon>
        <taxon>Promethearchaeati</taxon>
        <taxon>Promethearchaeota</taxon>
        <taxon>Promethearchaeia</taxon>
        <taxon>Promethearchaeales</taxon>
        <taxon>Promethearchaeaceae</taxon>
        <taxon>Promethearchaeum</taxon>
    </lineage>
</organism>
<dbReference type="EMBL" id="CP042905">
    <property type="protein sequence ID" value="QEE14469.1"/>
    <property type="molecule type" value="Genomic_DNA"/>
</dbReference>
<dbReference type="PANTHER" id="PTHR21496:SF0">
    <property type="entry name" value="RIESKE DOMAIN-CONTAINING PROTEIN"/>
    <property type="match status" value="1"/>
</dbReference>
<keyword evidence="4" id="KW-0411">Iron-sulfur</keyword>
<dbReference type="GO" id="GO:0046872">
    <property type="term" value="F:metal ion binding"/>
    <property type="evidence" value="ECO:0007669"/>
    <property type="project" value="UniProtKB-KW"/>
</dbReference>
<dbReference type="PROSITE" id="PS51296">
    <property type="entry name" value="RIESKE"/>
    <property type="match status" value="1"/>
</dbReference>
<keyword evidence="1" id="KW-0001">2Fe-2S</keyword>
<name>A0A5B9D5S0_9ARCH</name>
<dbReference type="SUPFAM" id="SSF50022">
    <property type="entry name" value="ISP domain"/>
    <property type="match status" value="1"/>
</dbReference>
<dbReference type="RefSeq" id="WP_147661422.1">
    <property type="nucleotide sequence ID" value="NZ_CP042905.2"/>
</dbReference>
<keyword evidence="2" id="KW-0479">Metal-binding</keyword>
<evidence type="ECO:0000256" key="5">
    <source>
        <dbReference type="ARBA" id="ARBA00034078"/>
    </source>
</evidence>
<evidence type="ECO:0000259" key="6">
    <source>
        <dbReference type="PROSITE" id="PS51296"/>
    </source>
</evidence>
<evidence type="ECO:0000256" key="4">
    <source>
        <dbReference type="ARBA" id="ARBA00023014"/>
    </source>
</evidence>
<gene>
    <name evidence="7" type="ORF">DSAG12_00282</name>
</gene>
<dbReference type="GO" id="GO:0051213">
    <property type="term" value="F:dioxygenase activity"/>
    <property type="evidence" value="ECO:0007669"/>
    <property type="project" value="UniProtKB-KW"/>
</dbReference>
<reference evidence="7 8" key="1">
    <citation type="journal article" date="2020" name="Nature">
        <title>Isolation of an archaeon at the prokaryote-eukaryote interface.</title>
        <authorList>
            <person name="Imachi H."/>
            <person name="Nobu M.K."/>
            <person name="Nakahara N."/>
            <person name="Morono Y."/>
            <person name="Ogawara M."/>
            <person name="Takaki Y."/>
            <person name="Takano Y."/>
            <person name="Uematsu K."/>
            <person name="Ikuta T."/>
            <person name="Ito M."/>
            <person name="Matsui Y."/>
            <person name="Miyazaki M."/>
            <person name="Murata K."/>
            <person name="Saito Y."/>
            <person name="Sakai S."/>
            <person name="Song C."/>
            <person name="Tasumi E."/>
            <person name="Yamanaka Y."/>
            <person name="Yamaguchi T."/>
            <person name="Kamagata Y."/>
            <person name="Tamaki H."/>
            <person name="Takai K."/>
        </authorList>
    </citation>
    <scope>NUCLEOTIDE SEQUENCE [LARGE SCALE GENOMIC DNA]</scope>
    <source>
        <strain evidence="7 8">MK-D1</strain>
    </source>
</reference>
<dbReference type="GeneID" id="41328285"/>
<dbReference type="Proteomes" id="UP000321408">
    <property type="component" value="Chromosome"/>
</dbReference>
<protein>
    <submittedName>
        <fullName evidence="7">Rieske (2Fe-2S) protein</fullName>
    </submittedName>
</protein>
<reference evidence="7 8" key="2">
    <citation type="journal article" date="2024" name="Int. J. Syst. Evol. Microbiol.">
        <title>Promethearchaeum syntrophicum gen. nov., sp. nov., an anaerobic, obligately syntrophic archaeon, the first isolate of the lineage 'Asgard' archaea, and proposal of the new archaeal phylum Promethearchaeota phyl. nov. and kingdom Promethearchaeati regn. nov.</title>
        <authorList>
            <person name="Imachi H."/>
            <person name="Nobu M.K."/>
            <person name="Kato S."/>
            <person name="Takaki Y."/>
            <person name="Miyazaki M."/>
            <person name="Miyata M."/>
            <person name="Ogawara M."/>
            <person name="Saito Y."/>
            <person name="Sakai S."/>
            <person name="Tahara Y.O."/>
            <person name="Takano Y."/>
            <person name="Tasumi E."/>
            <person name="Uematsu K."/>
            <person name="Yoshimura T."/>
            <person name="Itoh T."/>
            <person name="Ohkuma M."/>
            <person name="Takai K."/>
        </authorList>
    </citation>
    <scope>NUCLEOTIDE SEQUENCE [LARGE SCALE GENOMIC DNA]</scope>
    <source>
        <strain evidence="7 8">MK-D1</strain>
    </source>
</reference>
<dbReference type="GO" id="GO:0051537">
    <property type="term" value="F:2 iron, 2 sulfur cluster binding"/>
    <property type="evidence" value="ECO:0007669"/>
    <property type="project" value="UniProtKB-KW"/>
</dbReference>
<evidence type="ECO:0000256" key="2">
    <source>
        <dbReference type="ARBA" id="ARBA00022723"/>
    </source>
</evidence>
<dbReference type="Pfam" id="PF00355">
    <property type="entry name" value="Rieske"/>
    <property type="match status" value="1"/>
</dbReference>
<proteinExistence type="predicted"/>
<dbReference type="OrthoDB" id="6837at2157"/>
<evidence type="ECO:0000313" key="8">
    <source>
        <dbReference type="Proteomes" id="UP000321408"/>
    </source>
</evidence>
<comment type="cofactor">
    <cofactor evidence="5">
        <name>[2Fe-2S] cluster</name>
        <dbReference type="ChEBI" id="CHEBI:190135"/>
    </cofactor>
</comment>
<dbReference type="AlphaFoldDB" id="A0A5B9D5S0"/>
<dbReference type="KEGG" id="psyt:DSAG12_00282"/>
<dbReference type="InterPro" id="IPR036922">
    <property type="entry name" value="Rieske_2Fe-2S_sf"/>
</dbReference>
<sequence>MEKKIELKIDEIKENQGIKINLENIEILLTKIDGKIYATTDRCGHMSVSLSAGEVHDGIVTCPMHKAQFNIKTGEKIRGPKIPKLLSPTKMGKLMNNVKTHNLRVYPVHVRNEEIFIDM</sequence>
<evidence type="ECO:0000256" key="1">
    <source>
        <dbReference type="ARBA" id="ARBA00022714"/>
    </source>
</evidence>
<accession>A0A5B9D5S0</accession>
<evidence type="ECO:0000256" key="3">
    <source>
        <dbReference type="ARBA" id="ARBA00023004"/>
    </source>
</evidence>
<keyword evidence="3" id="KW-0408">Iron</keyword>
<feature type="domain" description="Rieske" evidence="6">
    <location>
        <begin position="4"/>
        <end position="117"/>
    </location>
</feature>
<evidence type="ECO:0000313" key="7">
    <source>
        <dbReference type="EMBL" id="QEE14469.1"/>
    </source>
</evidence>
<dbReference type="PANTHER" id="PTHR21496">
    <property type="entry name" value="FERREDOXIN-RELATED"/>
    <property type="match status" value="1"/>
</dbReference>
<dbReference type="Gene3D" id="2.102.10.10">
    <property type="entry name" value="Rieske [2Fe-2S] iron-sulphur domain"/>
    <property type="match status" value="1"/>
</dbReference>
<dbReference type="InterPro" id="IPR017941">
    <property type="entry name" value="Rieske_2Fe-2S"/>
</dbReference>
<keyword evidence="8" id="KW-1185">Reference proteome</keyword>